<evidence type="ECO:0000256" key="5">
    <source>
        <dbReference type="HAMAP-Rule" id="MF_00157"/>
    </source>
</evidence>
<sequence length="201" mass="21738">MPLISERFRGFLPVVVDIETGGFNAATDAVLEIAACIIAMDDFGRLKIADTISVDVAPFDGANIDPRALDFTGIDLDDPKREPLPEREALQRISQPVRKEVRATGCQRAILVGHNPAFDLGFLNAAIARTDFKRSPFHPFSSFDTATLGGLAFGQTVLARAAEAAGLDWDASAAHSAEYDATRTAELFCKIVNMWKLKGDA</sequence>
<evidence type="ECO:0000313" key="8">
    <source>
        <dbReference type="Proteomes" id="UP000325372"/>
    </source>
</evidence>
<dbReference type="RefSeq" id="WP_150863215.1">
    <property type="nucleotide sequence ID" value="NZ_VYXP01000003.1"/>
</dbReference>
<evidence type="ECO:0000259" key="6">
    <source>
        <dbReference type="SMART" id="SM00479"/>
    </source>
</evidence>
<comment type="subunit">
    <text evidence="5">Homodimer.</text>
</comment>
<dbReference type="PANTHER" id="PTHR30231:SF2">
    <property type="entry name" value="RIBONUCLEASE T"/>
    <property type="match status" value="1"/>
</dbReference>
<evidence type="ECO:0000256" key="3">
    <source>
        <dbReference type="ARBA" id="ARBA00022801"/>
    </source>
</evidence>
<dbReference type="InterPro" id="IPR036397">
    <property type="entry name" value="RNaseH_sf"/>
</dbReference>
<protein>
    <recommendedName>
        <fullName evidence="5">Ribonuclease T</fullName>
        <ecNumber evidence="5">3.1.13.-</ecNumber>
    </recommendedName>
    <alternativeName>
        <fullName evidence="5">Exoribonuclease T</fullName>
        <shortName evidence="5">RNase T</shortName>
    </alternativeName>
</protein>
<keyword evidence="4 5" id="KW-0269">Exonuclease</keyword>
<dbReference type="GO" id="GO:0045004">
    <property type="term" value="P:DNA replication proofreading"/>
    <property type="evidence" value="ECO:0007669"/>
    <property type="project" value="TreeGrafter"/>
</dbReference>
<dbReference type="PANTHER" id="PTHR30231">
    <property type="entry name" value="DNA POLYMERASE III SUBUNIT EPSILON"/>
    <property type="match status" value="1"/>
</dbReference>
<feature type="binding site" evidence="5">
    <location>
        <position position="175"/>
    </location>
    <ligand>
        <name>Mg(2+)</name>
        <dbReference type="ChEBI" id="CHEBI:18420"/>
        <label>2</label>
        <note>catalytic</note>
    </ligand>
</feature>
<dbReference type="InterPro" id="IPR013520">
    <property type="entry name" value="Ribonucl_H"/>
</dbReference>
<proteinExistence type="inferred from homology"/>
<keyword evidence="1 5" id="KW-0819">tRNA processing</keyword>
<feature type="binding site" evidence="5">
    <location>
        <position position="17"/>
    </location>
    <ligand>
        <name>Mg(2+)</name>
        <dbReference type="ChEBI" id="CHEBI:18420"/>
        <label>2</label>
        <note>catalytic</note>
    </ligand>
</feature>
<accession>A0A5N0TBV0</accession>
<dbReference type="Pfam" id="PF00929">
    <property type="entry name" value="RNase_T"/>
    <property type="match status" value="1"/>
</dbReference>
<comment type="function">
    <text evidence="5">Trims short 3' overhangs of a variety of RNA species, leaving a one or two nucleotide 3' overhang. Responsible for the end-turnover of tRNA: specifically removes the terminal AMP residue from uncharged tRNA (tRNA-C-C-A). Also appears to be involved in tRNA biosynthesis.</text>
</comment>
<dbReference type="GO" id="GO:0003676">
    <property type="term" value="F:nucleic acid binding"/>
    <property type="evidence" value="ECO:0007669"/>
    <property type="project" value="InterPro"/>
</dbReference>
<feature type="active site" description="Proton donor/acceptor" evidence="5">
    <location>
        <position position="175"/>
    </location>
</feature>
<keyword evidence="5" id="KW-0479">Metal-binding</keyword>
<keyword evidence="2 5" id="KW-0540">Nuclease</keyword>
<feature type="site" description="Important for substrate binding and specificity" evidence="5">
    <location>
        <position position="71"/>
    </location>
</feature>
<feature type="site" description="Important for substrate binding and specificity" evidence="5">
    <location>
        <position position="23"/>
    </location>
</feature>
<dbReference type="EMBL" id="VYXP01000003">
    <property type="protein sequence ID" value="KAA9132505.1"/>
    <property type="molecule type" value="Genomic_DNA"/>
</dbReference>
<dbReference type="InterPro" id="IPR012337">
    <property type="entry name" value="RNaseH-like_sf"/>
</dbReference>
<evidence type="ECO:0000256" key="4">
    <source>
        <dbReference type="ARBA" id="ARBA00022839"/>
    </source>
</evidence>
<keyword evidence="8" id="KW-1185">Reference proteome</keyword>
<dbReference type="SMART" id="SM00479">
    <property type="entry name" value="EXOIII"/>
    <property type="match status" value="1"/>
</dbReference>
<dbReference type="SUPFAM" id="SSF53098">
    <property type="entry name" value="Ribonuclease H-like"/>
    <property type="match status" value="1"/>
</dbReference>
<dbReference type="InterPro" id="IPR005987">
    <property type="entry name" value="RNase_T"/>
</dbReference>
<dbReference type="GO" id="GO:0005829">
    <property type="term" value="C:cytosol"/>
    <property type="evidence" value="ECO:0007669"/>
    <property type="project" value="TreeGrafter"/>
</dbReference>
<evidence type="ECO:0000256" key="2">
    <source>
        <dbReference type="ARBA" id="ARBA00022722"/>
    </source>
</evidence>
<dbReference type="GO" id="GO:0008033">
    <property type="term" value="P:tRNA processing"/>
    <property type="evidence" value="ECO:0007669"/>
    <property type="project" value="UniProtKB-KW"/>
</dbReference>
<dbReference type="GO" id="GO:0000287">
    <property type="term" value="F:magnesium ion binding"/>
    <property type="evidence" value="ECO:0007669"/>
    <property type="project" value="UniProtKB-UniRule"/>
</dbReference>
<feature type="binding site" evidence="5">
    <location>
        <position position="17"/>
    </location>
    <ligand>
        <name>Mg(2+)</name>
        <dbReference type="ChEBI" id="CHEBI:18420"/>
        <label>1</label>
        <note>catalytic</note>
    </ligand>
</feature>
<organism evidence="7 8">
    <name type="scientific">Marinihelvus fidelis</name>
    <dbReference type="NCBI Taxonomy" id="2613842"/>
    <lineage>
        <taxon>Bacteria</taxon>
        <taxon>Pseudomonadati</taxon>
        <taxon>Pseudomonadota</taxon>
        <taxon>Gammaproteobacteria</taxon>
        <taxon>Chromatiales</taxon>
        <taxon>Wenzhouxiangellaceae</taxon>
        <taxon>Marinihelvus</taxon>
    </lineage>
</organism>
<feature type="site" description="Important for substrate binding and specificity" evidence="5">
    <location>
        <position position="140"/>
    </location>
</feature>
<gene>
    <name evidence="5" type="primary">rnt</name>
    <name evidence="7" type="ORF">F3N42_04575</name>
</gene>
<feature type="binding site" evidence="5">
    <location>
        <position position="19"/>
    </location>
    <ligand>
        <name>Mg(2+)</name>
        <dbReference type="ChEBI" id="CHEBI:18420"/>
        <label>2</label>
        <note>catalytic</note>
    </ligand>
</feature>
<dbReference type="GO" id="GO:0016896">
    <property type="term" value="F:RNA exonuclease activity, producing 5'-phosphomonoesters"/>
    <property type="evidence" value="ECO:0007669"/>
    <property type="project" value="UniProtKB-UniRule"/>
</dbReference>
<comment type="caution">
    <text evidence="7">The sequence shown here is derived from an EMBL/GenBank/DDBJ whole genome shotgun (WGS) entry which is preliminary data.</text>
</comment>
<evidence type="ECO:0000313" key="7">
    <source>
        <dbReference type="EMBL" id="KAA9132505.1"/>
    </source>
</evidence>
<keyword evidence="3 5" id="KW-0378">Hydrolase</keyword>
<dbReference type="Gene3D" id="3.30.420.10">
    <property type="entry name" value="Ribonuclease H-like superfamily/Ribonuclease H"/>
    <property type="match status" value="1"/>
</dbReference>
<dbReference type="GO" id="GO:0008408">
    <property type="term" value="F:3'-5' exonuclease activity"/>
    <property type="evidence" value="ECO:0007669"/>
    <property type="project" value="TreeGrafter"/>
</dbReference>
<dbReference type="Proteomes" id="UP000325372">
    <property type="component" value="Unassembled WGS sequence"/>
</dbReference>
<comment type="cofactor">
    <cofactor evidence="5">
        <name>Mg(2+)</name>
        <dbReference type="ChEBI" id="CHEBI:18420"/>
    </cofactor>
    <text evidence="5">Binds two Mg(2+) per subunit. The active form of the enzyme binds two Mg(2+) ions in its active site. The first Mg(2+) forms only one salt bridge with the protein.</text>
</comment>
<comment type="similarity">
    <text evidence="5">Belongs to the RNase T family.</text>
</comment>
<feature type="site" description="Important for substrate binding and specificity" evidence="5">
    <location>
        <position position="118"/>
    </location>
</feature>
<name>A0A5N0TBV0_9GAMM</name>
<feature type="binding site" evidence="5">
    <location>
        <position position="180"/>
    </location>
    <ligand>
        <name>Mg(2+)</name>
        <dbReference type="ChEBI" id="CHEBI:18420"/>
        <label>2</label>
        <note>catalytic</note>
    </ligand>
</feature>
<reference evidence="7 8" key="1">
    <citation type="submission" date="2019-09" db="EMBL/GenBank/DDBJ databases">
        <title>Wenzhouxiangella sp. Genome sequencing and assembly.</title>
        <authorList>
            <person name="Zhang R."/>
        </authorList>
    </citation>
    <scope>NUCLEOTIDE SEQUENCE [LARGE SCALE GENOMIC DNA]</scope>
    <source>
        <strain evidence="7 8">W260</strain>
    </source>
</reference>
<keyword evidence="5" id="KW-0460">Magnesium</keyword>
<feature type="domain" description="Exonuclease" evidence="6">
    <location>
        <begin position="12"/>
        <end position="197"/>
    </location>
</feature>
<dbReference type="AlphaFoldDB" id="A0A5N0TBV0"/>
<dbReference type="NCBIfam" id="TIGR01298">
    <property type="entry name" value="RNaseT"/>
    <property type="match status" value="1"/>
</dbReference>
<dbReference type="EC" id="3.1.13.-" evidence="5"/>
<dbReference type="HAMAP" id="MF_00157">
    <property type="entry name" value="RNase_T"/>
    <property type="match status" value="1"/>
</dbReference>
<evidence type="ECO:0000256" key="1">
    <source>
        <dbReference type="ARBA" id="ARBA00022694"/>
    </source>
</evidence>